<evidence type="ECO:0000313" key="2">
    <source>
        <dbReference type="EMBL" id="MDQ0338970.1"/>
    </source>
</evidence>
<reference evidence="2 3" key="1">
    <citation type="submission" date="2023-07" db="EMBL/GenBank/DDBJ databases">
        <title>Genomic Encyclopedia of Type Strains, Phase IV (KMG-IV): sequencing the most valuable type-strain genomes for metagenomic binning, comparative biology and taxonomic classification.</title>
        <authorList>
            <person name="Goeker M."/>
        </authorList>
    </citation>
    <scope>NUCLEOTIDE SEQUENCE [LARGE SCALE GENOMIC DNA]</scope>
    <source>
        <strain evidence="2 3">DSM 17740</strain>
    </source>
</reference>
<dbReference type="SUPFAM" id="SSF54909">
    <property type="entry name" value="Dimeric alpha+beta barrel"/>
    <property type="match status" value="1"/>
</dbReference>
<keyword evidence="3" id="KW-1185">Reference proteome</keyword>
<gene>
    <name evidence="2" type="ORF">J2S00_001756</name>
</gene>
<dbReference type="NCBIfam" id="TIGR02118">
    <property type="entry name" value="EthD family reductase"/>
    <property type="match status" value="1"/>
</dbReference>
<dbReference type="EMBL" id="JAUSUQ010000005">
    <property type="protein sequence ID" value="MDQ0338970.1"/>
    <property type="molecule type" value="Genomic_DNA"/>
</dbReference>
<proteinExistence type="predicted"/>
<dbReference type="Gene3D" id="3.30.70.100">
    <property type="match status" value="1"/>
</dbReference>
<sequence length="101" mass="11072">MVKLIALYKKPENPQAFDEHYGNVHAPLARKMPGLKKLEVTKIYGAPMGESPYYLLAEMYFESKEALNAAMASAEGKAAAKDLMGFAGNLVTMMLGEVTEE</sequence>
<protein>
    <submittedName>
        <fullName evidence="2">Uncharacterized protein (TIGR02118 family)</fullName>
    </submittedName>
</protein>
<dbReference type="Pfam" id="PF07110">
    <property type="entry name" value="EthD"/>
    <property type="match status" value="1"/>
</dbReference>
<evidence type="ECO:0000313" key="3">
    <source>
        <dbReference type="Proteomes" id="UP001232445"/>
    </source>
</evidence>
<feature type="domain" description="EthD" evidence="1">
    <location>
        <begin position="10"/>
        <end position="87"/>
    </location>
</feature>
<dbReference type="InterPro" id="IPR009799">
    <property type="entry name" value="EthD_dom"/>
</dbReference>
<dbReference type="RefSeq" id="WP_307338188.1">
    <property type="nucleotide sequence ID" value="NZ_JAUSUQ010000005.1"/>
</dbReference>
<dbReference type="Proteomes" id="UP001232445">
    <property type="component" value="Unassembled WGS sequence"/>
</dbReference>
<evidence type="ECO:0000259" key="1">
    <source>
        <dbReference type="Pfam" id="PF07110"/>
    </source>
</evidence>
<organism evidence="2 3">
    <name type="scientific">Caldalkalibacillus uzonensis</name>
    <dbReference type="NCBI Taxonomy" id="353224"/>
    <lineage>
        <taxon>Bacteria</taxon>
        <taxon>Bacillati</taxon>
        <taxon>Bacillota</taxon>
        <taxon>Bacilli</taxon>
        <taxon>Bacillales</taxon>
        <taxon>Bacillaceae</taxon>
        <taxon>Caldalkalibacillus</taxon>
    </lineage>
</organism>
<name>A0ABU0CTY1_9BACI</name>
<dbReference type="InterPro" id="IPR011008">
    <property type="entry name" value="Dimeric_a/b-barrel"/>
</dbReference>
<dbReference type="PANTHER" id="PTHR40260">
    <property type="entry name" value="BLR8190 PROTEIN"/>
    <property type="match status" value="1"/>
</dbReference>
<accession>A0ABU0CTY1</accession>
<comment type="caution">
    <text evidence="2">The sequence shown here is derived from an EMBL/GenBank/DDBJ whole genome shotgun (WGS) entry which is preliminary data.</text>
</comment>
<dbReference type="PANTHER" id="PTHR40260:SF2">
    <property type="entry name" value="BLR8190 PROTEIN"/>
    <property type="match status" value="1"/>
</dbReference>